<feature type="compositionally biased region" description="Polar residues" evidence="12">
    <location>
        <begin position="258"/>
        <end position="271"/>
    </location>
</feature>
<keyword evidence="5" id="KW-1133">Transmembrane helix</keyword>
<comment type="caution">
    <text evidence="15">The sequence shown here is derived from an EMBL/GenBank/DDBJ whole genome shotgun (WGS) entry which is preliminary data.</text>
</comment>
<dbReference type="AlphaFoldDB" id="A0A8K0FXZ7"/>
<organism evidence="15 16">
    <name type="scientific">Ignelater luminosus</name>
    <name type="common">Cucubano</name>
    <name type="synonym">Pyrophorus luminosus</name>
    <dbReference type="NCBI Taxonomy" id="2038154"/>
    <lineage>
        <taxon>Eukaryota</taxon>
        <taxon>Metazoa</taxon>
        <taxon>Ecdysozoa</taxon>
        <taxon>Arthropoda</taxon>
        <taxon>Hexapoda</taxon>
        <taxon>Insecta</taxon>
        <taxon>Pterygota</taxon>
        <taxon>Neoptera</taxon>
        <taxon>Endopterygota</taxon>
        <taxon>Coleoptera</taxon>
        <taxon>Polyphaga</taxon>
        <taxon>Elateriformia</taxon>
        <taxon>Elateroidea</taxon>
        <taxon>Elateridae</taxon>
        <taxon>Agrypninae</taxon>
        <taxon>Pyrophorini</taxon>
        <taxon>Ignelater</taxon>
    </lineage>
</organism>
<feature type="compositionally biased region" description="Basic residues" evidence="12">
    <location>
        <begin position="1091"/>
        <end position="1111"/>
    </location>
</feature>
<feature type="compositionally biased region" description="Low complexity" evidence="12">
    <location>
        <begin position="965"/>
        <end position="980"/>
    </location>
</feature>
<feature type="domain" description="SUN" evidence="14">
    <location>
        <begin position="260"/>
        <end position="418"/>
    </location>
</feature>
<accession>A0A8K0FXZ7</accession>
<dbReference type="Pfam" id="PF07738">
    <property type="entry name" value="Sad1_UNC"/>
    <property type="match status" value="1"/>
</dbReference>
<evidence type="ECO:0000256" key="3">
    <source>
        <dbReference type="ARBA" id="ARBA00022729"/>
    </source>
</evidence>
<feature type="chain" id="PRO_5035456285" description="SUN domain-containing protein" evidence="13">
    <location>
        <begin position="22"/>
        <end position="1165"/>
    </location>
</feature>
<dbReference type="SUPFAM" id="SSF49785">
    <property type="entry name" value="Galactose-binding domain-like"/>
    <property type="match status" value="1"/>
</dbReference>
<keyword evidence="4" id="KW-0256">Endoplasmic reticulum</keyword>
<evidence type="ECO:0000256" key="12">
    <source>
        <dbReference type="SAM" id="MobiDB-lite"/>
    </source>
</evidence>
<name>A0A8K0FXZ7_IGNLU</name>
<evidence type="ECO:0000256" key="6">
    <source>
        <dbReference type="ARBA" id="ARBA00023136"/>
    </source>
</evidence>
<evidence type="ECO:0000256" key="1">
    <source>
        <dbReference type="ARBA" id="ARBA00004389"/>
    </source>
</evidence>
<keyword evidence="7" id="KW-0325">Glycoprotein</keyword>
<evidence type="ECO:0000313" key="16">
    <source>
        <dbReference type="Proteomes" id="UP000801492"/>
    </source>
</evidence>
<evidence type="ECO:0000256" key="8">
    <source>
        <dbReference type="ARBA" id="ARBA00046288"/>
    </source>
</evidence>
<reference evidence="15" key="1">
    <citation type="submission" date="2019-08" db="EMBL/GenBank/DDBJ databases">
        <title>The genome of the North American firefly Photinus pyralis.</title>
        <authorList>
            <consortium name="Photinus pyralis genome working group"/>
            <person name="Fallon T.R."/>
            <person name="Sander Lower S.E."/>
            <person name="Weng J.-K."/>
        </authorList>
    </citation>
    <scope>NUCLEOTIDE SEQUENCE</scope>
    <source>
        <strain evidence="15">TRF0915ILg1</strain>
        <tissue evidence="15">Whole body</tissue>
    </source>
</reference>
<comment type="similarity">
    <text evidence="9">Belongs to the SLP1 family.</text>
</comment>
<dbReference type="GO" id="GO:0005789">
    <property type="term" value="C:endoplasmic reticulum membrane"/>
    <property type="evidence" value="ECO:0007669"/>
    <property type="project" value="UniProtKB-SubCell"/>
</dbReference>
<evidence type="ECO:0000256" key="2">
    <source>
        <dbReference type="ARBA" id="ARBA00022692"/>
    </source>
</evidence>
<feature type="signal peptide" evidence="13">
    <location>
        <begin position="1"/>
        <end position="21"/>
    </location>
</feature>
<evidence type="ECO:0000256" key="11">
    <source>
        <dbReference type="SAM" id="Coils"/>
    </source>
</evidence>
<evidence type="ECO:0000256" key="9">
    <source>
        <dbReference type="ARBA" id="ARBA00061226"/>
    </source>
</evidence>
<keyword evidence="3 13" id="KW-0732">Signal</keyword>
<dbReference type="InterPro" id="IPR008979">
    <property type="entry name" value="Galactose-bd-like_sf"/>
</dbReference>
<evidence type="ECO:0000256" key="5">
    <source>
        <dbReference type="ARBA" id="ARBA00022989"/>
    </source>
</evidence>
<feature type="compositionally biased region" description="Basic and acidic residues" evidence="12">
    <location>
        <begin position="247"/>
        <end position="257"/>
    </location>
</feature>
<protein>
    <recommendedName>
        <fullName evidence="14">SUN domain-containing protein</fullName>
    </recommendedName>
</protein>
<feature type="compositionally biased region" description="Basic residues" evidence="12">
    <location>
        <begin position="955"/>
        <end position="964"/>
    </location>
</feature>
<dbReference type="PANTHER" id="PTHR12953">
    <property type="entry name" value="MEMBRANE PROTEIN CH1 RELATED"/>
    <property type="match status" value="1"/>
</dbReference>
<dbReference type="OrthoDB" id="266334at2759"/>
<dbReference type="GO" id="GO:0034975">
    <property type="term" value="P:protein folding in endoplasmic reticulum"/>
    <property type="evidence" value="ECO:0007669"/>
    <property type="project" value="TreeGrafter"/>
</dbReference>
<feature type="compositionally biased region" description="Polar residues" evidence="12">
    <location>
        <begin position="1074"/>
        <end position="1087"/>
    </location>
</feature>
<comment type="subcellular location">
    <subcellularLocation>
        <location evidence="8">Endomembrane system</location>
        <topology evidence="8">Single-pass type I membrane protein</topology>
    </subcellularLocation>
    <subcellularLocation>
        <location evidence="1">Endoplasmic reticulum membrane</location>
        <topology evidence="1">Single-pass membrane protein</topology>
    </subcellularLocation>
</comment>
<keyword evidence="2" id="KW-0812">Transmembrane</keyword>
<feature type="compositionally biased region" description="Basic and acidic residues" evidence="12">
    <location>
        <begin position="1139"/>
        <end position="1148"/>
    </location>
</feature>
<feature type="compositionally biased region" description="Low complexity" evidence="12">
    <location>
        <begin position="1122"/>
        <end position="1138"/>
    </location>
</feature>
<feature type="region of interest" description="Disordered" evidence="12">
    <location>
        <begin position="1070"/>
        <end position="1152"/>
    </location>
</feature>
<evidence type="ECO:0000256" key="10">
    <source>
        <dbReference type="ARBA" id="ARBA00064635"/>
    </source>
</evidence>
<feature type="region of interest" description="Disordered" evidence="12">
    <location>
        <begin position="945"/>
        <end position="988"/>
    </location>
</feature>
<feature type="compositionally biased region" description="Polar residues" evidence="12">
    <location>
        <begin position="682"/>
        <end position="714"/>
    </location>
</feature>
<dbReference type="InterPro" id="IPR045120">
    <property type="entry name" value="Suco/Slp1-like"/>
</dbReference>
<dbReference type="InterPro" id="IPR012919">
    <property type="entry name" value="SUN_dom"/>
</dbReference>
<sequence length="1165" mass="129656">MKISVVCLCVFLFCTLYWAFGTSLGLASAEDAVISTSISASIDSSENVTDSITSDTFSEPSEHNVITSEGNLEPSADFQSIIEEYSSEEDDKSLKEQEYAFIESMSQNAGVAHEVAGTGPGVVHTLVDSATLELQEKVEELSAAVSTTAATTITSHHNETPSLEESNLTREKSVLIDSLNKVIKEKNISSVEVKIDQRSELSDSNNTQQTDKPGTEVPSIEPKNNLTEQKGETHEDIPSFSEWTQKQLEEAERKKEQVNSSAHSQQTNGKPSSGIKKRWKNYASPDCGAKIIAANPEAVSAGAVLSSHRDEYALNTCTSRIWFIVELCEAIQAKKIELANFELFSSSPKDFTISVSDRFPSRDWSSVGQFTAKDERDVQSFDLHPHLFGKYIKFEMHSHHGSEHYCPISLFRVYGTSEFEVLETENQVHANVAEEDDDDEALDVDDSEAPKNLFSSAKDAVISIVKKAAEVLGNKGNTSSDVKEQENDTVVKYTALISTCTTPSHLVVCDNCSDLLFGNVFELLSCKSKQLTQLVTQPIIRNTLYNSDICSEFGFEFSSKSTSIVPNIYKSYVNSFFPPKYVAAMCNTVAVNECKVVLNVSNSNATAALTSQDIDKMISTKIPDPTIISSSENIVKTVDTSTTTVISEQPVVSSTDASVLEDSYTSQIKPTKTLVTEEDSNLTDASATAVSSGQEPTVHPTSSVNFQNNQNDTSSKTEDKLTTPQVEPIEVSSEVIAEVETVTESSENLDLDALVTELNGESTLNVPATTVVPPSTPQGQKESVFLRLSNRIKALERNMSLSSQYLEELSRRYKKQVEEMQRLLDKTINTLSEENKKKDERTQRLEEQIISLREAVESLIAEKNSWMHTTYWIFLSGVVILGTLLFCRRNADSKQPRIEDRTKGTEVQRRKSIDVITHKTPVKKKRRPSEEALMVGGTYTHLMIDDVDSGSQKSKDKKRKKKKQMQQQLQRSNSITTLNEETTDNDDHTCRTINSDKGFYFAPKLTSSQIWKRQESAPPNLPADWIDDTFRTRDIQDIPFVLEESEHSSLEPMSYIPVLNQNSLNNQKRKENGNAVQSTMMTQTATDSRAKRLFHRHKNGSGKVKSGHKKSASFDETTRLKTPSPNSTDTTSLTNSLDDPTKNSEIPKKEKRSAFRKLFRNFTFK</sequence>
<feature type="region of interest" description="Disordered" evidence="12">
    <location>
        <begin position="670"/>
        <end position="725"/>
    </location>
</feature>
<dbReference type="FunFam" id="2.60.120.260:FF:000099">
    <property type="entry name" value="Uncharacterized protein, isoform C"/>
    <property type="match status" value="1"/>
</dbReference>
<keyword evidence="16" id="KW-1185">Reference proteome</keyword>
<evidence type="ECO:0000313" key="15">
    <source>
        <dbReference type="EMBL" id="KAF2884775.1"/>
    </source>
</evidence>
<keyword evidence="11" id="KW-0175">Coiled coil</keyword>
<feature type="coiled-coil region" evidence="11">
    <location>
        <begin position="792"/>
        <end position="862"/>
    </location>
</feature>
<keyword evidence="6" id="KW-0472">Membrane</keyword>
<gene>
    <name evidence="15" type="ORF">ILUMI_21382</name>
</gene>
<evidence type="ECO:0000256" key="7">
    <source>
        <dbReference type="ARBA" id="ARBA00023180"/>
    </source>
</evidence>
<feature type="compositionally biased region" description="Polar residues" evidence="12">
    <location>
        <begin position="202"/>
        <end position="212"/>
    </location>
</feature>
<dbReference type="EMBL" id="VTPC01090131">
    <property type="protein sequence ID" value="KAF2884775.1"/>
    <property type="molecule type" value="Genomic_DNA"/>
</dbReference>
<proteinExistence type="inferred from homology"/>
<dbReference type="PROSITE" id="PS51469">
    <property type="entry name" value="SUN"/>
    <property type="match status" value="1"/>
</dbReference>
<evidence type="ECO:0000256" key="13">
    <source>
        <dbReference type="SAM" id="SignalP"/>
    </source>
</evidence>
<evidence type="ECO:0000256" key="4">
    <source>
        <dbReference type="ARBA" id="ARBA00022824"/>
    </source>
</evidence>
<dbReference type="PANTHER" id="PTHR12953:SF0">
    <property type="entry name" value="SUN DOMAIN-CONTAINING OSSIFICATION FACTOR"/>
    <property type="match status" value="1"/>
</dbReference>
<dbReference type="Gene3D" id="2.60.120.260">
    <property type="entry name" value="Galactose-binding domain-like"/>
    <property type="match status" value="1"/>
</dbReference>
<evidence type="ECO:0000259" key="14">
    <source>
        <dbReference type="PROSITE" id="PS51469"/>
    </source>
</evidence>
<feature type="region of interest" description="Disordered" evidence="12">
    <location>
        <begin position="199"/>
        <end position="278"/>
    </location>
</feature>
<comment type="subunit">
    <text evidence="10">Interacts with EMP65.</text>
</comment>
<dbReference type="Proteomes" id="UP000801492">
    <property type="component" value="Unassembled WGS sequence"/>
</dbReference>